<dbReference type="NCBIfam" id="TIGR01881">
    <property type="entry name" value="cas_Cmr5"/>
    <property type="match status" value="1"/>
</dbReference>
<evidence type="ECO:0000313" key="6">
    <source>
        <dbReference type="EMBL" id="BFH74679.1"/>
    </source>
</evidence>
<dbReference type="GO" id="GO:0051607">
    <property type="term" value="P:defense response to virus"/>
    <property type="evidence" value="ECO:0007669"/>
    <property type="project" value="UniProtKB-KW"/>
</dbReference>
<evidence type="ECO:0000256" key="4">
    <source>
        <dbReference type="ARBA" id="ARBA00023118"/>
    </source>
</evidence>
<evidence type="ECO:0000256" key="5">
    <source>
        <dbReference type="ARBA" id="ARBA00030001"/>
    </source>
</evidence>
<protein>
    <recommendedName>
        <fullName evidence="5">CRISPR type III-B/RAMP module-associated protein Cmr5</fullName>
    </recommendedName>
</protein>
<name>A0AAT9GV58_9CREN</name>
<accession>A0AAT9GV58</accession>
<dbReference type="SUPFAM" id="SSF158568">
    <property type="entry name" value="AF1862-like"/>
    <property type="match status" value="1"/>
</dbReference>
<dbReference type="AlphaFoldDB" id="A0AAT9GV58"/>
<dbReference type="KEGG" id="sjv:SJAV_26230"/>
<dbReference type="EMBL" id="AP031322">
    <property type="protein sequence ID" value="BFH74679.1"/>
    <property type="molecule type" value="Genomic_DNA"/>
</dbReference>
<dbReference type="InterPro" id="IPR023101">
    <property type="entry name" value="AF1862-like_dom_sf"/>
</dbReference>
<keyword evidence="4" id="KW-0051">Antiviral defense</keyword>
<dbReference type="Gene3D" id="1.10.520.30">
    <property type="entry name" value="AF1862-like domain"/>
    <property type="match status" value="1"/>
</dbReference>
<evidence type="ECO:0000256" key="1">
    <source>
        <dbReference type="ARBA" id="ARBA00004496"/>
    </source>
</evidence>
<dbReference type="InterPro" id="IPR010160">
    <property type="entry name" value="CRISPR-assoc_prot_Cmr5"/>
</dbReference>
<keyword evidence="3" id="KW-0963">Cytoplasm</keyword>
<proteinExistence type="inferred from homology"/>
<comment type="similarity">
    <text evidence="2">Belongs to the CRISPR system Cmr5 family.</text>
</comment>
<dbReference type="GeneID" id="92355578"/>
<comment type="subcellular location">
    <subcellularLocation>
        <location evidence="1">Cytoplasm</location>
    </subcellularLocation>
</comment>
<organism evidence="6">
    <name type="scientific">Sulfurisphaera javensis</name>
    <dbReference type="NCBI Taxonomy" id="2049879"/>
    <lineage>
        <taxon>Archaea</taxon>
        <taxon>Thermoproteota</taxon>
        <taxon>Thermoprotei</taxon>
        <taxon>Sulfolobales</taxon>
        <taxon>Sulfolobaceae</taxon>
        <taxon>Sulfurisphaera</taxon>
    </lineage>
</organism>
<dbReference type="RefSeq" id="WP_369610166.1">
    <property type="nucleotide sequence ID" value="NZ_AP031322.1"/>
</dbReference>
<evidence type="ECO:0000256" key="2">
    <source>
        <dbReference type="ARBA" id="ARBA00006161"/>
    </source>
</evidence>
<evidence type="ECO:0000256" key="3">
    <source>
        <dbReference type="ARBA" id="ARBA00022490"/>
    </source>
</evidence>
<gene>
    <name evidence="6" type="ORF">SJAV_26230</name>
</gene>
<reference evidence="6" key="1">
    <citation type="submission" date="2024-03" db="EMBL/GenBank/DDBJ databases">
        <title>Complete genome sequence of Sulfurisphaera javensis strain KD-1.</title>
        <authorList>
            <person name="Sakai H."/>
            <person name="Nur N."/>
            <person name="Suwanto A."/>
            <person name="Kurosawa N."/>
        </authorList>
    </citation>
    <scope>NUCLEOTIDE SEQUENCE</scope>
    <source>
        <strain evidence="6">KD-1</strain>
    </source>
</reference>
<dbReference type="GO" id="GO:0005737">
    <property type="term" value="C:cytoplasm"/>
    <property type="evidence" value="ECO:0007669"/>
    <property type="project" value="UniProtKB-SubCell"/>
</dbReference>
<sequence length="168" mass="19456">MALDPNMLAIEYVEIVNECIKDNDVKERFRSRARNLLEEIFSSGFLTVFLYIISKSDFSYDEENEIFSNTLDFRDILSEINSKVNSNSIGKEKASYMIYLLGIIYFLVKNNLVDEKSVLLFFRPHPANGCRNMQLLDIIAQNEEKIFFMMKKYLLSIKMLASGLFGGD</sequence>